<proteinExistence type="predicted"/>
<gene>
    <name evidence="1" type="ORF">ACFSUF_00705</name>
</gene>
<reference evidence="2" key="1">
    <citation type="journal article" date="2019" name="Int. J. Syst. Evol. Microbiol.">
        <title>The Global Catalogue of Microorganisms (GCM) 10K type strain sequencing project: providing services to taxonomists for standard genome sequencing and annotation.</title>
        <authorList>
            <consortium name="The Broad Institute Genomics Platform"/>
            <consortium name="The Broad Institute Genome Sequencing Center for Infectious Disease"/>
            <person name="Wu L."/>
            <person name="Ma J."/>
        </authorList>
    </citation>
    <scope>NUCLEOTIDE SEQUENCE [LARGE SCALE GENOMIC DNA]</scope>
    <source>
        <strain evidence="2">KCTC 3950</strain>
    </source>
</reference>
<keyword evidence="2" id="KW-1185">Reference proteome</keyword>
<evidence type="ECO:0000313" key="2">
    <source>
        <dbReference type="Proteomes" id="UP001597541"/>
    </source>
</evidence>
<dbReference type="RefSeq" id="WP_377599121.1">
    <property type="nucleotide sequence ID" value="NZ_JBHUME010000002.1"/>
</dbReference>
<dbReference type="Pfam" id="PF20102">
    <property type="entry name" value="DUF6492"/>
    <property type="match status" value="1"/>
</dbReference>
<dbReference type="InterPro" id="IPR045499">
    <property type="entry name" value="DUF6492"/>
</dbReference>
<protein>
    <submittedName>
        <fullName evidence="1">DUF6492 family protein</fullName>
    </submittedName>
</protein>
<sequence length="272" mass="31435">MPELPSSHISSSTAIDVLIPAIEKDLNTLPYVIDGVRRFVRHPIGTVYIVSPGGSAGIRRLCASKGCKFVDEALVLPLSKKDIHYRSSRWERSGWLLQQLLKLSGDRICQRKHFLVIDADTVLIRPHTFLTKGKTVYYYRSWSQPEYFRTHRKLLGKGVSAPHSFVSHYMLFDRDKLSRLKRTIEDRHGIAWFKAILRSIDKTKQFGFSEFETYGNFHYAERPGEILFRHTLNKSLPLKASSLSAAKVRLLARKYRSLSFHQRKGYTRTPKE</sequence>
<organism evidence="1 2">
    <name type="scientific">Paenibacillus gansuensis</name>
    <dbReference type="NCBI Taxonomy" id="306542"/>
    <lineage>
        <taxon>Bacteria</taxon>
        <taxon>Bacillati</taxon>
        <taxon>Bacillota</taxon>
        <taxon>Bacilli</taxon>
        <taxon>Bacillales</taxon>
        <taxon>Paenibacillaceae</taxon>
        <taxon>Paenibacillus</taxon>
    </lineage>
</organism>
<dbReference type="Proteomes" id="UP001597541">
    <property type="component" value="Unassembled WGS sequence"/>
</dbReference>
<dbReference type="EMBL" id="JBHUME010000002">
    <property type="protein sequence ID" value="MFD2610936.1"/>
    <property type="molecule type" value="Genomic_DNA"/>
</dbReference>
<comment type="caution">
    <text evidence="1">The sequence shown here is derived from an EMBL/GenBank/DDBJ whole genome shotgun (WGS) entry which is preliminary data.</text>
</comment>
<evidence type="ECO:0000313" key="1">
    <source>
        <dbReference type="EMBL" id="MFD2610936.1"/>
    </source>
</evidence>
<accession>A0ABW5P7S6</accession>
<name>A0ABW5P7S6_9BACL</name>